<dbReference type="Proteomes" id="UP001516400">
    <property type="component" value="Unassembled WGS sequence"/>
</dbReference>
<evidence type="ECO:0000313" key="1">
    <source>
        <dbReference type="EMBL" id="KAL3288068.1"/>
    </source>
</evidence>
<dbReference type="AlphaFoldDB" id="A0ABD2PBD8"/>
<gene>
    <name evidence="1" type="ORF">HHI36_002519</name>
</gene>
<sequence>MKFAQTICSAVPLTRISISNLELLKKIATARKLQITEEVLNKLTTTQEQIKINENTIFFDKISSLSYIEFGNLHLDLSKIEKLTELQRNFHSIEEYPQNLYLNI</sequence>
<evidence type="ECO:0000313" key="2">
    <source>
        <dbReference type="Proteomes" id="UP001516400"/>
    </source>
</evidence>
<accession>A0ABD2PBD8</accession>
<keyword evidence="2" id="KW-1185">Reference proteome</keyword>
<dbReference type="EMBL" id="JABFTP020000185">
    <property type="protein sequence ID" value="KAL3288068.1"/>
    <property type="molecule type" value="Genomic_DNA"/>
</dbReference>
<organism evidence="1 2">
    <name type="scientific">Cryptolaemus montrouzieri</name>
    <dbReference type="NCBI Taxonomy" id="559131"/>
    <lineage>
        <taxon>Eukaryota</taxon>
        <taxon>Metazoa</taxon>
        <taxon>Ecdysozoa</taxon>
        <taxon>Arthropoda</taxon>
        <taxon>Hexapoda</taxon>
        <taxon>Insecta</taxon>
        <taxon>Pterygota</taxon>
        <taxon>Neoptera</taxon>
        <taxon>Endopterygota</taxon>
        <taxon>Coleoptera</taxon>
        <taxon>Polyphaga</taxon>
        <taxon>Cucujiformia</taxon>
        <taxon>Coccinelloidea</taxon>
        <taxon>Coccinellidae</taxon>
        <taxon>Scymninae</taxon>
        <taxon>Scymnini</taxon>
        <taxon>Cryptolaemus</taxon>
    </lineage>
</organism>
<comment type="caution">
    <text evidence="1">The sequence shown here is derived from an EMBL/GenBank/DDBJ whole genome shotgun (WGS) entry which is preliminary data.</text>
</comment>
<name>A0ABD2PBD8_9CUCU</name>
<proteinExistence type="predicted"/>
<protein>
    <submittedName>
        <fullName evidence="1">Uncharacterized protein</fullName>
    </submittedName>
</protein>
<reference evidence="1 2" key="1">
    <citation type="journal article" date="2021" name="BMC Biol.">
        <title>Horizontally acquired antibacterial genes associated with adaptive radiation of ladybird beetles.</title>
        <authorList>
            <person name="Li H.S."/>
            <person name="Tang X.F."/>
            <person name="Huang Y.H."/>
            <person name="Xu Z.Y."/>
            <person name="Chen M.L."/>
            <person name="Du X.Y."/>
            <person name="Qiu B.Y."/>
            <person name="Chen P.T."/>
            <person name="Zhang W."/>
            <person name="Slipinski A."/>
            <person name="Escalona H.E."/>
            <person name="Waterhouse R.M."/>
            <person name="Zwick A."/>
            <person name="Pang H."/>
        </authorList>
    </citation>
    <scope>NUCLEOTIDE SEQUENCE [LARGE SCALE GENOMIC DNA]</scope>
    <source>
        <strain evidence="1">SYSU2018</strain>
    </source>
</reference>